<dbReference type="Pfam" id="PF04448">
    <property type="entry name" value="DUF551"/>
    <property type="match status" value="1"/>
</dbReference>
<sequence>MTTNNHPAHGPLSLDRLHQISEILSKASAQSDGGNLGYAMADAVKVIDGVLEARNTEPVAVINGAREPVLYGEHIGIAIGTHLYTTPPAPPVPPAQDWEELCRQHPGMSIGDAIIRAAGWNLCRYTMLQGKSEPANQNDELPLDYLQGHKDGLEWSAQLAEANHPQTGDWLYDDPIELARAIRKGPDMPTAQDGNSPVTPDGWIPVSERMPNDKDFVWCWGYVSGWTESDGFEAYYDATRNKWWTIDDETVRKVTHWMPLPAAPLWE</sequence>
<dbReference type="Proteomes" id="UP001269984">
    <property type="component" value="Unassembled WGS sequence"/>
</dbReference>
<dbReference type="AlphaFoldDB" id="A0ABD5H0I3"/>
<gene>
    <name evidence="2" type="ORF">RYZ90_13220</name>
</gene>
<proteinExistence type="predicted"/>
<name>A0ABD5H0I3_9ENTR</name>
<dbReference type="RefSeq" id="WP_318061576.1">
    <property type="nucleotide sequence ID" value="NZ_JAWPAZ010000004.1"/>
</dbReference>
<comment type="caution">
    <text evidence="2">The sequence shown here is derived from an EMBL/GenBank/DDBJ whole genome shotgun (WGS) entry which is preliminary data.</text>
</comment>
<evidence type="ECO:0000313" key="3">
    <source>
        <dbReference type="Proteomes" id="UP001269984"/>
    </source>
</evidence>
<dbReference type="InterPro" id="IPR007539">
    <property type="entry name" value="DUF551"/>
</dbReference>
<dbReference type="EMBL" id="JAWPAZ010000004">
    <property type="protein sequence ID" value="MDW2634807.1"/>
    <property type="molecule type" value="Genomic_DNA"/>
</dbReference>
<evidence type="ECO:0000313" key="2">
    <source>
        <dbReference type="EMBL" id="MDW2634807.1"/>
    </source>
</evidence>
<protein>
    <submittedName>
        <fullName evidence="2">DUF551 domain-containing protein</fullName>
    </submittedName>
</protein>
<reference evidence="2 3" key="1">
    <citation type="submission" date="2023-10" db="EMBL/GenBank/DDBJ databases">
        <title>Fecal carriage and genetic characteristics of carbapenem-resistant Enterobacterales among healthy adults from four provinces of China.</title>
        <authorList>
            <person name="Li Y."/>
            <person name="Zhang R."/>
        </authorList>
    </citation>
    <scope>NUCLEOTIDE SEQUENCE [LARGE SCALE GENOMIC DNA]</scope>
    <source>
        <strain evidence="2 3">HN-71</strain>
    </source>
</reference>
<feature type="domain" description="DUF551" evidence="1">
    <location>
        <begin position="202"/>
        <end position="264"/>
    </location>
</feature>
<organism evidence="2 3">
    <name type="scientific">Citrobacter portucalensis</name>
    <dbReference type="NCBI Taxonomy" id="1639133"/>
    <lineage>
        <taxon>Bacteria</taxon>
        <taxon>Pseudomonadati</taxon>
        <taxon>Pseudomonadota</taxon>
        <taxon>Gammaproteobacteria</taxon>
        <taxon>Enterobacterales</taxon>
        <taxon>Enterobacteriaceae</taxon>
        <taxon>Citrobacter</taxon>
        <taxon>Citrobacter freundii complex</taxon>
    </lineage>
</organism>
<evidence type="ECO:0000259" key="1">
    <source>
        <dbReference type="Pfam" id="PF04448"/>
    </source>
</evidence>
<accession>A0ABD5H0I3</accession>